<evidence type="ECO:0000313" key="1">
    <source>
        <dbReference type="EMBL" id="KKL86423.1"/>
    </source>
</evidence>
<dbReference type="AlphaFoldDB" id="A0A0F9FJH2"/>
<name>A0A0F9FJH2_9ZZZZ</name>
<protein>
    <submittedName>
        <fullName evidence="1">Uncharacterized protein</fullName>
    </submittedName>
</protein>
<proteinExistence type="predicted"/>
<organism evidence="1">
    <name type="scientific">marine sediment metagenome</name>
    <dbReference type="NCBI Taxonomy" id="412755"/>
    <lineage>
        <taxon>unclassified sequences</taxon>
        <taxon>metagenomes</taxon>
        <taxon>ecological metagenomes</taxon>
    </lineage>
</organism>
<accession>A0A0F9FJH2</accession>
<gene>
    <name evidence="1" type="ORF">LCGC14_1944900</name>
</gene>
<feature type="non-terminal residue" evidence="1">
    <location>
        <position position="431"/>
    </location>
</feature>
<comment type="caution">
    <text evidence="1">The sequence shown here is derived from an EMBL/GenBank/DDBJ whole genome shotgun (WGS) entry which is preliminary data.</text>
</comment>
<sequence length="431" mass="46297">MNKYRGMNPQLALPSPQAPIPVRGRLDRGIVLFRPPQDIELSMSPELDCVRVIEGGLRQDFALTELSTATALAILALGEHRFVVTGSEMFESTFRFLEKASSLIKIESWNGLTWDTEIDTDDWIVEAVLLSYKSYFSTAFFADGKRVLKWIQTTSFVAQSDEFTSGNALVAVDDTVNAAIVPAASINGEYDVHYSVDVDGPCAAGSYVDVSILDDGTIEIATVRHSIPADTSTSRSYTLPHEIAAVIDSIASGENLTLKLKAINAVAVSRSNDLSGTSVDVSFTKVEAREAVSDLYTFSGFDLNYIGGGSETGDTNLEFYYDTGAGCVLWNATTAYTEASSVGAEKVLTQAGLGATDKFRILIPAGDQGNYEFAATASIAWGESFVEEVSIKGFNLASDGDPSEGVTYQTAGTPVNELREVDQDPAVTPKI</sequence>
<dbReference type="EMBL" id="LAZR01021121">
    <property type="protein sequence ID" value="KKL86423.1"/>
    <property type="molecule type" value="Genomic_DNA"/>
</dbReference>
<reference evidence="1" key="1">
    <citation type="journal article" date="2015" name="Nature">
        <title>Complex archaea that bridge the gap between prokaryotes and eukaryotes.</title>
        <authorList>
            <person name="Spang A."/>
            <person name="Saw J.H."/>
            <person name="Jorgensen S.L."/>
            <person name="Zaremba-Niedzwiedzka K."/>
            <person name="Martijn J."/>
            <person name="Lind A.E."/>
            <person name="van Eijk R."/>
            <person name="Schleper C."/>
            <person name="Guy L."/>
            <person name="Ettema T.J."/>
        </authorList>
    </citation>
    <scope>NUCLEOTIDE SEQUENCE</scope>
</reference>